<proteinExistence type="inferred from homology"/>
<keyword evidence="5" id="KW-1185">Reference proteome</keyword>
<reference evidence="4 5" key="1">
    <citation type="submission" date="2024-04" db="EMBL/GenBank/DDBJ databases">
        <authorList>
            <person name="Fracassetti M."/>
        </authorList>
    </citation>
    <scope>NUCLEOTIDE SEQUENCE [LARGE SCALE GENOMIC DNA]</scope>
</reference>
<dbReference type="Gene3D" id="3.30.559.10">
    <property type="entry name" value="Chloramphenicol acetyltransferase-like domain"/>
    <property type="match status" value="1"/>
</dbReference>
<dbReference type="EMBL" id="OZ034813">
    <property type="protein sequence ID" value="CAL1357973.1"/>
    <property type="molecule type" value="Genomic_DNA"/>
</dbReference>
<organism evidence="4 5">
    <name type="scientific">Linum trigynum</name>
    <dbReference type="NCBI Taxonomy" id="586398"/>
    <lineage>
        <taxon>Eukaryota</taxon>
        <taxon>Viridiplantae</taxon>
        <taxon>Streptophyta</taxon>
        <taxon>Embryophyta</taxon>
        <taxon>Tracheophyta</taxon>
        <taxon>Spermatophyta</taxon>
        <taxon>Magnoliopsida</taxon>
        <taxon>eudicotyledons</taxon>
        <taxon>Gunneridae</taxon>
        <taxon>Pentapetalae</taxon>
        <taxon>rosids</taxon>
        <taxon>fabids</taxon>
        <taxon>Malpighiales</taxon>
        <taxon>Linaceae</taxon>
        <taxon>Linum</taxon>
    </lineage>
</organism>
<dbReference type="GO" id="GO:0016746">
    <property type="term" value="F:acyltransferase activity"/>
    <property type="evidence" value="ECO:0007669"/>
    <property type="project" value="UniProtKB-KW"/>
</dbReference>
<dbReference type="PANTHER" id="PTHR31623">
    <property type="entry name" value="F21J9.9"/>
    <property type="match status" value="1"/>
</dbReference>
<accession>A0AAV2CN35</accession>
<protein>
    <submittedName>
        <fullName evidence="4">Uncharacterized protein</fullName>
    </submittedName>
</protein>
<evidence type="ECO:0000256" key="1">
    <source>
        <dbReference type="ARBA" id="ARBA00009861"/>
    </source>
</evidence>
<evidence type="ECO:0000256" key="3">
    <source>
        <dbReference type="ARBA" id="ARBA00023315"/>
    </source>
</evidence>
<sequence length="337" mass="36211">MFPLLVRAALSSKKPAASIWSLHRVLLLLPPSLKTSSNQYHHYYHHKVNVSSTETIKPSSPTPAKLATFKLSLIDNDVPPIYVPFIFFFFPPPGSTGPNPGVRRFETLKSSLAQTLTRFYPLAGRLSKSGDIDQAGSVPVVHCNDEGVPFSSATVDFSVAEFLRKRLEVDSLLQFLPFTADPIVSDLESAPQIAFRATAFPCGGLAIGVCMLHKIIDAATLADFMKLWSAVARSQEKTAAAAVGRGAYAHDRAATKAICGADSRAEGVETISAGRGRNCASKSISGRFLRNRANDVDESPPSTVAEENGTPWSLQRTMVVTESLVSPPDLDSLPASG</sequence>
<evidence type="ECO:0000256" key="2">
    <source>
        <dbReference type="ARBA" id="ARBA00022679"/>
    </source>
</evidence>
<name>A0AAV2CN35_9ROSI</name>
<gene>
    <name evidence="4" type="ORF">LTRI10_LOCUS5563</name>
</gene>
<dbReference type="Proteomes" id="UP001497516">
    <property type="component" value="Chromosome 1"/>
</dbReference>
<comment type="similarity">
    <text evidence="1">Belongs to the plant acyltransferase family.</text>
</comment>
<dbReference type="InterPro" id="IPR023213">
    <property type="entry name" value="CAT-like_dom_sf"/>
</dbReference>
<dbReference type="AlphaFoldDB" id="A0AAV2CN35"/>
<dbReference type="Pfam" id="PF02458">
    <property type="entry name" value="Transferase"/>
    <property type="match status" value="1"/>
</dbReference>
<evidence type="ECO:0000313" key="5">
    <source>
        <dbReference type="Proteomes" id="UP001497516"/>
    </source>
</evidence>
<dbReference type="PANTHER" id="PTHR31623:SF17">
    <property type="entry name" value="F21J9.9"/>
    <property type="match status" value="1"/>
</dbReference>
<keyword evidence="2" id="KW-0808">Transferase</keyword>
<evidence type="ECO:0000313" key="4">
    <source>
        <dbReference type="EMBL" id="CAL1357973.1"/>
    </source>
</evidence>
<keyword evidence="3" id="KW-0012">Acyltransferase</keyword>